<dbReference type="Proteomes" id="UP001595912">
    <property type="component" value="Unassembled WGS sequence"/>
</dbReference>
<comment type="caution">
    <text evidence="1">The sequence shown here is derived from an EMBL/GenBank/DDBJ whole genome shotgun (WGS) entry which is preliminary data.</text>
</comment>
<sequence length="297" mass="32033">MDEIRSEGGGFRTSDVAVVAGLSPSVRKAITQMTPVWSDRSLAVLKALSDAQPAESSWHQVSVVTQLEALARVGSPAGSIADDLRAIWRAGQQHPQIAASGTVRSAACDAGTSKPRLTAWLLDQFASLAVERNVGPLAAPTLGPIAVVDATPRVRRLRFDAAHELRCDLLHRPGQDGSPLKPLTASEVDLGVSDRPKPTEVDARATTLALIVSHLCARDAGPFRSRRARSATALIRRALRMAVVLLRRLLGIQKIRHAETFEAVTHSHTVDQHRTRGPNPARKTLSPMVLFRELAPI</sequence>
<name>A0ABV9WMY7_9ACTN</name>
<keyword evidence="2" id="KW-1185">Reference proteome</keyword>
<evidence type="ECO:0008006" key="3">
    <source>
        <dbReference type="Google" id="ProtNLM"/>
    </source>
</evidence>
<evidence type="ECO:0000313" key="1">
    <source>
        <dbReference type="EMBL" id="MFC5008634.1"/>
    </source>
</evidence>
<organism evidence="1 2">
    <name type="scientific">Dactylosporangium cerinum</name>
    <dbReference type="NCBI Taxonomy" id="1434730"/>
    <lineage>
        <taxon>Bacteria</taxon>
        <taxon>Bacillati</taxon>
        <taxon>Actinomycetota</taxon>
        <taxon>Actinomycetes</taxon>
        <taxon>Micromonosporales</taxon>
        <taxon>Micromonosporaceae</taxon>
        <taxon>Dactylosporangium</taxon>
    </lineage>
</organism>
<dbReference type="RefSeq" id="WP_380129322.1">
    <property type="nucleotide sequence ID" value="NZ_JBHSIU010000131.1"/>
</dbReference>
<proteinExistence type="predicted"/>
<dbReference type="EMBL" id="JBHSIU010000131">
    <property type="protein sequence ID" value="MFC5008634.1"/>
    <property type="molecule type" value="Genomic_DNA"/>
</dbReference>
<evidence type="ECO:0000313" key="2">
    <source>
        <dbReference type="Proteomes" id="UP001595912"/>
    </source>
</evidence>
<accession>A0ABV9WMY7</accession>
<reference evidence="2" key="1">
    <citation type="journal article" date="2019" name="Int. J. Syst. Evol. Microbiol.">
        <title>The Global Catalogue of Microorganisms (GCM) 10K type strain sequencing project: providing services to taxonomists for standard genome sequencing and annotation.</title>
        <authorList>
            <consortium name="The Broad Institute Genomics Platform"/>
            <consortium name="The Broad Institute Genome Sequencing Center for Infectious Disease"/>
            <person name="Wu L."/>
            <person name="Ma J."/>
        </authorList>
    </citation>
    <scope>NUCLEOTIDE SEQUENCE [LARGE SCALE GENOMIC DNA]</scope>
    <source>
        <strain evidence="2">CGMCC 4.7152</strain>
    </source>
</reference>
<protein>
    <recommendedName>
        <fullName evidence="3">Transposase</fullName>
    </recommendedName>
</protein>
<gene>
    <name evidence="1" type="ORF">ACFPIJ_63825</name>
</gene>